<organism evidence="3 4">
    <name type="scientific">Bacteroides clarus</name>
    <dbReference type="NCBI Taxonomy" id="626929"/>
    <lineage>
        <taxon>Bacteria</taxon>
        <taxon>Pseudomonadati</taxon>
        <taxon>Bacteroidota</taxon>
        <taxon>Bacteroidia</taxon>
        <taxon>Bacteroidales</taxon>
        <taxon>Bacteroidaceae</taxon>
        <taxon>Bacteroides</taxon>
    </lineage>
</organism>
<dbReference type="GeneID" id="61677536"/>
<dbReference type="InterPro" id="IPR036291">
    <property type="entry name" value="NAD(P)-bd_dom_sf"/>
</dbReference>
<dbReference type="PANTHER" id="PTHR42760">
    <property type="entry name" value="SHORT-CHAIN DEHYDROGENASES/REDUCTASES FAMILY MEMBER"/>
    <property type="match status" value="1"/>
</dbReference>
<protein>
    <submittedName>
        <fullName evidence="3">3-ketoacyl-ACP reductase</fullName>
    </submittedName>
</protein>
<reference evidence="4" key="1">
    <citation type="submission" date="2017-04" db="EMBL/GenBank/DDBJ databases">
        <title>Function of individual gut microbiota members based on whole genome sequencing of pure cultures obtained from chicken caecum.</title>
        <authorList>
            <person name="Medvecky M."/>
            <person name="Cejkova D."/>
            <person name="Polansky O."/>
            <person name="Karasova D."/>
            <person name="Kubasova T."/>
            <person name="Cizek A."/>
            <person name="Rychlik I."/>
        </authorList>
    </citation>
    <scope>NUCLEOTIDE SEQUENCE [LARGE SCALE GENOMIC DNA]</scope>
    <source>
        <strain evidence="4">An43</strain>
    </source>
</reference>
<dbReference type="InterPro" id="IPR002347">
    <property type="entry name" value="SDR_fam"/>
</dbReference>
<dbReference type="GO" id="GO:0016616">
    <property type="term" value="F:oxidoreductase activity, acting on the CH-OH group of donors, NAD or NADP as acceptor"/>
    <property type="evidence" value="ECO:0007669"/>
    <property type="project" value="TreeGrafter"/>
</dbReference>
<evidence type="ECO:0000256" key="1">
    <source>
        <dbReference type="ARBA" id="ARBA00006484"/>
    </source>
</evidence>
<comment type="caution">
    <text evidence="3">The sequence shown here is derived from an EMBL/GenBank/DDBJ whole genome shotgun (WGS) entry which is preliminary data.</text>
</comment>
<dbReference type="PROSITE" id="PS00061">
    <property type="entry name" value="ADH_SHORT"/>
    <property type="match status" value="1"/>
</dbReference>
<dbReference type="AlphaFoldDB" id="A0A1Y3YTS7"/>
<dbReference type="RefSeq" id="WP_087426662.1">
    <property type="nucleotide sequence ID" value="NZ_DAWDRE010000014.1"/>
</dbReference>
<dbReference type="FunFam" id="3.40.50.720:FF:000173">
    <property type="entry name" value="3-oxoacyl-[acyl-carrier protein] reductase"/>
    <property type="match status" value="1"/>
</dbReference>
<evidence type="ECO:0000313" key="3">
    <source>
        <dbReference type="EMBL" id="OUN99918.1"/>
    </source>
</evidence>
<evidence type="ECO:0000313" key="4">
    <source>
        <dbReference type="Proteomes" id="UP000195386"/>
    </source>
</evidence>
<evidence type="ECO:0000256" key="2">
    <source>
        <dbReference type="ARBA" id="ARBA00023002"/>
    </source>
</evidence>
<gene>
    <name evidence="3" type="ORF">B5F97_14300</name>
</gene>
<dbReference type="Pfam" id="PF13561">
    <property type="entry name" value="adh_short_C2"/>
    <property type="match status" value="1"/>
</dbReference>
<proteinExistence type="inferred from homology"/>
<comment type="similarity">
    <text evidence="1">Belongs to the short-chain dehydrogenases/reductases (SDR) family.</text>
</comment>
<name>A0A1Y3YTS7_9BACE</name>
<keyword evidence="2" id="KW-0560">Oxidoreductase</keyword>
<dbReference type="NCBIfam" id="NF009386">
    <property type="entry name" value="PRK12745.1"/>
    <property type="match status" value="1"/>
</dbReference>
<dbReference type="Proteomes" id="UP000195386">
    <property type="component" value="Unassembled WGS sequence"/>
</dbReference>
<dbReference type="PRINTS" id="PR00080">
    <property type="entry name" value="SDRFAMILY"/>
</dbReference>
<dbReference type="Gene3D" id="3.40.50.720">
    <property type="entry name" value="NAD(P)-binding Rossmann-like Domain"/>
    <property type="match status" value="1"/>
</dbReference>
<dbReference type="EMBL" id="NFII01000016">
    <property type="protein sequence ID" value="OUN99918.1"/>
    <property type="molecule type" value="Genomic_DNA"/>
</dbReference>
<dbReference type="SUPFAM" id="SSF51735">
    <property type="entry name" value="NAD(P)-binding Rossmann-fold domains"/>
    <property type="match status" value="1"/>
</dbReference>
<sequence length="256" mass="27903">MKQVALVTGGTRGIGKGIAIELAKAGFNLAINGVREEQLIIPVLEELKKIGTDVIYCQGDISSSTDRKHILDCVENHFGKLNVLINNGGIAPKVRSDLLETTEESFEQLIQTNLQGTYFLTQQAARRMIRQVSEVSDYRGCIITISSISSHVASINRGEYCIAKAGLSMMTKLFATRMGEYGIPVYEVQPGIIATDMTAKVKEKYDALFANGITIENRWGYPEDVAKAVATLAKGEIPYATGQVLTIDGGLTIERL</sequence>
<accession>A0A1Y3YTS7</accession>
<dbReference type="PRINTS" id="PR00081">
    <property type="entry name" value="GDHRDH"/>
</dbReference>
<dbReference type="InterPro" id="IPR020904">
    <property type="entry name" value="Sc_DH/Rdtase_CS"/>
</dbReference>